<dbReference type="InterPro" id="IPR054831">
    <property type="entry name" value="UPF0122_fam_protein"/>
</dbReference>
<dbReference type="PANTHER" id="PTHR40083">
    <property type="entry name" value="UPF0122 PROTEIN CBO2450/CLC_2298"/>
    <property type="match status" value="1"/>
</dbReference>
<evidence type="ECO:0000313" key="5">
    <source>
        <dbReference type="Proteomes" id="UP000199337"/>
    </source>
</evidence>
<keyword evidence="5" id="KW-1185">Reference proteome</keyword>
<evidence type="ECO:0000313" key="4">
    <source>
        <dbReference type="EMBL" id="SFG39977.1"/>
    </source>
</evidence>
<evidence type="ECO:0000256" key="2">
    <source>
        <dbReference type="ARBA" id="ARBA00024764"/>
    </source>
</evidence>
<dbReference type="STRING" id="341036.SAMN05660649_01565"/>
<gene>
    <name evidence="4" type="ORF">SAMN05660649_01565</name>
</gene>
<reference evidence="5" key="1">
    <citation type="submission" date="2016-10" db="EMBL/GenBank/DDBJ databases">
        <authorList>
            <person name="Varghese N."/>
            <person name="Submissions S."/>
        </authorList>
    </citation>
    <scope>NUCLEOTIDE SEQUENCE [LARGE SCALE GENOMIC DNA]</scope>
    <source>
        <strain evidence="5">DSM 17038</strain>
    </source>
</reference>
<dbReference type="EMBL" id="FOOX01000004">
    <property type="protein sequence ID" value="SFG39977.1"/>
    <property type="molecule type" value="Genomic_DNA"/>
</dbReference>
<dbReference type="Gene3D" id="1.10.10.10">
    <property type="entry name" value="Winged helix-like DNA-binding domain superfamily/Winged helix DNA-binding domain"/>
    <property type="match status" value="1"/>
</dbReference>
<evidence type="ECO:0000256" key="3">
    <source>
        <dbReference type="HAMAP-Rule" id="MF_00245"/>
    </source>
</evidence>
<protein>
    <recommendedName>
        <fullName evidence="3">UPF0122 protein SAMN05660649_01565</fullName>
    </recommendedName>
</protein>
<comment type="function">
    <text evidence="2 3">Might take part in the signal recognition particle (SRP) pathway. This is inferred from the conservation of its genetic proximity to ftsY/ffh. May be a regulatory protein.</text>
</comment>
<dbReference type="Pfam" id="PF04297">
    <property type="entry name" value="UPF0122"/>
    <property type="match status" value="1"/>
</dbReference>
<name>A0A1I2RMW5_9FIRM</name>
<evidence type="ECO:0000256" key="1">
    <source>
        <dbReference type="ARBA" id="ARBA00008720"/>
    </source>
</evidence>
<dbReference type="InterPro" id="IPR007394">
    <property type="entry name" value="UPF0122"/>
</dbReference>
<dbReference type="InterPro" id="IPR013324">
    <property type="entry name" value="RNA_pol_sigma_r3/r4-like"/>
</dbReference>
<dbReference type="OrthoDB" id="6392at2"/>
<dbReference type="NCBIfam" id="NF045758">
    <property type="entry name" value="YlxM"/>
    <property type="match status" value="1"/>
</dbReference>
<dbReference type="HAMAP" id="MF_00245">
    <property type="entry name" value="UPF0122"/>
    <property type="match status" value="1"/>
</dbReference>
<dbReference type="Proteomes" id="UP000199337">
    <property type="component" value="Unassembled WGS sequence"/>
</dbReference>
<dbReference type="InterPro" id="IPR036388">
    <property type="entry name" value="WH-like_DNA-bd_sf"/>
</dbReference>
<dbReference type="RefSeq" id="WP_092470347.1">
    <property type="nucleotide sequence ID" value="NZ_FOOX01000004.1"/>
</dbReference>
<dbReference type="SUPFAM" id="SSF88659">
    <property type="entry name" value="Sigma3 and sigma4 domains of RNA polymerase sigma factors"/>
    <property type="match status" value="1"/>
</dbReference>
<dbReference type="PANTHER" id="PTHR40083:SF1">
    <property type="entry name" value="UPF0122 PROTEIN YLXM"/>
    <property type="match status" value="1"/>
</dbReference>
<sequence>MDKVTKITLMFDFYGQLLTDKQRDFIELYYGNDLSLGEIAEKYGVSRQAVHDTLKRTENMLQSYESKLQLVNKYLTQRARLAEAARLLEECDSPVSQQVSRAREILQEVLEMDGG</sequence>
<dbReference type="AlphaFoldDB" id="A0A1I2RMW5"/>
<organism evidence="4 5">
    <name type="scientific">Desulfotruncus arcticus DSM 17038</name>
    <dbReference type="NCBI Taxonomy" id="1121424"/>
    <lineage>
        <taxon>Bacteria</taxon>
        <taxon>Bacillati</taxon>
        <taxon>Bacillota</taxon>
        <taxon>Clostridia</taxon>
        <taxon>Eubacteriales</taxon>
        <taxon>Desulfallaceae</taxon>
        <taxon>Desulfotruncus</taxon>
    </lineage>
</organism>
<proteinExistence type="inferred from homology"/>
<accession>A0A1I2RMW5</accession>
<comment type="similarity">
    <text evidence="1 3">Belongs to the UPF0122 family.</text>
</comment>